<evidence type="ECO:0000313" key="3">
    <source>
        <dbReference type="WBParaSite" id="Gr19_v10_g1572.t1"/>
    </source>
</evidence>
<protein>
    <submittedName>
        <fullName evidence="3">Uncharacterized protein</fullName>
    </submittedName>
</protein>
<proteinExistence type="predicted"/>
<sequence length="501" mass="56862">MIANIGANRDGNDSLNPDIRHFAYCKVGMDTIAAYRRSRPHFDDAPPSASRPLLHSTASLGPAFRSRSLDHRRFPNFDTETRGISRTFYASKPAGGGGRTYAPSPAYHYKSELFGNGSKKDELHPQLTLSSSDAYRSNSVERTTGGGVTVVPIRRESTLPTRRSEWKSLRPIGSPVEDNKKECEEYTSFDRATRYNHQRKVWPPPRGNFGYGRKSERLEVTSEPRSRRVTSNVYYPDSATADYSSRMSHQTGSDRHHRWHSGATHKEREHYGTFNARRSGMEQQHYERDGEGGAVHHQRFREEEKDRCKTGGGDRRHEYANGWGGAGSAQQYAERGYGGHFEDDRTKSRGPLSGTHWSSSHRLPQDHDSSKHYRKIRCCCFNLIWPPWAIVPSGPPKSMYGNRSAQNQHTYERDVPIELRTFDDRRELFDKNGTVGEVPYNNRMSPPVGRHGSFENHRKPKHFHGVGPAPEATGPRHQPPAEESPPDRWGPRRGRESGMNG</sequence>
<dbReference type="Proteomes" id="UP000887572">
    <property type="component" value="Unplaced"/>
</dbReference>
<organism evidence="2 3">
    <name type="scientific">Globodera rostochiensis</name>
    <name type="common">Golden nematode worm</name>
    <name type="synonym">Heterodera rostochiensis</name>
    <dbReference type="NCBI Taxonomy" id="31243"/>
    <lineage>
        <taxon>Eukaryota</taxon>
        <taxon>Metazoa</taxon>
        <taxon>Ecdysozoa</taxon>
        <taxon>Nematoda</taxon>
        <taxon>Chromadorea</taxon>
        <taxon>Rhabditida</taxon>
        <taxon>Tylenchina</taxon>
        <taxon>Tylenchomorpha</taxon>
        <taxon>Tylenchoidea</taxon>
        <taxon>Heteroderidae</taxon>
        <taxon>Heteroderinae</taxon>
        <taxon>Globodera</taxon>
    </lineage>
</organism>
<dbReference type="AlphaFoldDB" id="A0A914HDV9"/>
<name>A0A914HDV9_GLORO</name>
<accession>A0A914HDV9</accession>
<evidence type="ECO:0000256" key="1">
    <source>
        <dbReference type="SAM" id="MobiDB-lite"/>
    </source>
</evidence>
<dbReference type="WBParaSite" id="Gr19_v10_g1572.t1">
    <property type="protein sequence ID" value="Gr19_v10_g1572.t1"/>
    <property type="gene ID" value="Gr19_v10_g1572"/>
</dbReference>
<feature type="region of interest" description="Disordered" evidence="1">
    <location>
        <begin position="433"/>
        <end position="501"/>
    </location>
</feature>
<feature type="region of interest" description="Disordered" evidence="1">
    <location>
        <begin position="290"/>
        <end position="313"/>
    </location>
</feature>
<evidence type="ECO:0000313" key="2">
    <source>
        <dbReference type="Proteomes" id="UP000887572"/>
    </source>
</evidence>
<feature type="region of interest" description="Disordered" evidence="1">
    <location>
        <begin position="338"/>
        <end position="368"/>
    </location>
</feature>
<feature type="compositionally biased region" description="Basic and acidic residues" evidence="1">
    <location>
        <begin position="300"/>
        <end position="313"/>
    </location>
</feature>
<feature type="compositionally biased region" description="Basic and acidic residues" evidence="1">
    <location>
        <begin position="485"/>
        <end position="501"/>
    </location>
</feature>
<keyword evidence="2" id="KW-1185">Reference proteome</keyword>
<reference evidence="3" key="1">
    <citation type="submission" date="2022-11" db="UniProtKB">
        <authorList>
            <consortium name="WormBaseParasite"/>
        </authorList>
    </citation>
    <scope>IDENTIFICATION</scope>
</reference>
<feature type="region of interest" description="Disordered" evidence="1">
    <location>
        <begin position="243"/>
        <end position="266"/>
    </location>
</feature>